<organism evidence="1 2">
    <name type="scientific">Porites evermanni</name>
    <dbReference type="NCBI Taxonomy" id="104178"/>
    <lineage>
        <taxon>Eukaryota</taxon>
        <taxon>Metazoa</taxon>
        <taxon>Cnidaria</taxon>
        <taxon>Anthozoa</taxon>
        <taxon>Hexacorallia</taxon>
        <taxon>Scleractinia</taxon>
        <taxon>Fungiina</taxon>
        <taxon>Poritidae</taxon>
        <taxon>Porites</taxon>
    </lineage>
</organism>
<accession>A0ABN8S153</accession>
<proteinExistence type="predicted"/>
<dbReference type="SUPFAM" id="SSF57302">
    <property type="entry name" value="Snake toxin-like"/>
    <property type="match status" value="1"/>
</dbReference>
<sequence>NEDRTNGLGDGNFPSNIRPSSLSWKDCAESQDPLTCASAGDQYCYYHSIQTNVGGYEMKAFAKGCASSDKCSPEAITSCKNSQIQHQQMGINSVKCYLGCCQGDLCN</sequence>
<comment type="caution">
    <text evidence="1">The sequence shown here is derived from an EMBL/GenBank/DDBJ whole genome shotgun (WGS) entry which is preliminary data.</text>
</comment>
<reference evidence="1 2" key="1">
    <citation type="submission" date="2022-05" db="EMBL/GenBank/DDBJ databases">
        <authorList>
            <consortium name="Genoscope - CEA"/>
            <person name="William W."/>
        </authorList>
    </citation>
    <scope>NUCLEOTIDE SEQUENCE [LARGE SCALE GENOMIC DNA]</scope>
</reference>
<feature type="non-terminal residue" evidence="1">
    <location>
        <position position="1"/>
    </location>
</feature>
<evidence type="ECO:0000313" key="2">
    <source>
        <dbReference type="Proteomes" id="UP001159427"/>
    </source>
</evidence>
<dbReference type="EMBL" id="CALNXI010002257">
    <property type="protein sequence ID" value="CAH3185446.1"/>
    <property type="molecule type" value="Genomic_DNA"/>
</dbReference>
<dbReference type="InterPro" id="IPR045860">
    <property type="entry name" value="Snake_toxin-like_sf"/>
</dbReference>
<keyword evidence="2" id="KW-1185">Reference proteome</keyword>
<name>A0ABN8S153_9CNID</name>
<evidence type="ECO:0000313" key="1">
    <source>
        <dbReference type="EMBL" id="CAH3185446.1"/>
    </source>
</evidence>
<dbReference type="Proteomes" id="UP001159427">
    <property type="component" value="Unassembled WGS sequence"/>
</dbReference>
<protein>
    <submittedName>
        <fullName evidence="1">Uncharacterized protein</fullName>
    </submittedName>
</protein>
<gene>
    <name evidence="1" type="ORF">PEVE_00016110</name>
</gene>
<dbReference type="Gene3D" id="2.10.60.10">
    <property type="entry name" value="CD59"/>
    <property type="match status" value="1"/>
</dbReference>